<protein>
    <submittedName>
        <fullName evidence="6">IclR family transcriptional regulator</fullName>
    </submittedName>
</protein>
<dbReference type="Proteomes" id="UP001596417">
    <property type="component" value="Unassembled WGS sequence"/>
</dbReference>
<dbReference type="GO" id="GO:0003677">
    <property type="term" value="F:DNA binding"/>
    <property type="evidence" value="ECO:0007669"/>
    <property type="project" value="UniProtKB-KW"/>
</dbReference>
<dbReference type="AlphaFoldDB" id="A0ABD5YLD9"/>
<dbReference type="PANTHER" id="PTHR30136">
    <property type="entry name" value="HELIX-TURN-HELIX TRANSCRIPTIONAL REGULATOR, ICLR FAMILY"/>
    <property type="match status" value="1"/>
</dbReference>
<dbReference type="InterPro" id="IPR050707">
    <property type="entry name" value="HTH_MetabolicPath_Reg"/>
</dbReference>
<evidence type="ECO:0000259" key="5">
    <source>
        <dbReference type="PROSITE" id="PS51078"/>
    </source>
</evidence>
<keyword evidence="7" id="KW-1185">Reference proteome</keyword>
<gene>
    <name evidence="6" type="ORF">ACFQL7_05675</name>
</gene>
<name>A0ABD5YLD9_9EURY</name>
<organism evidence="6 7">
    <name type="scientific">Halocatena marina</name>
    <dbReference type="NCBI Taxonomy" id="2934937"/>
    <lineage>
        <taxon>Archaea</taxon>
        <taxon>Methanobacteriati</taxon>
        <taxon>Methanobacteriota</taxon>
        <taxon>Stenosarchaea group</taxon>
        <taxon>Halobacteria</taxon>
        <taxon>Halobacteriales</taxon>
        <taxon>Natronomonadaceae</taxon>
        <taxon>Halocatena</taxon>
    </lineage>
</organism>
<dbReference type="GO" id="GO:0006355">
    <property type="term" value="P:regulation of DNA-templated transcription"/>
    <property type="evidence" value="ECO:0007669"/>
    <property type="project" value="UniProtKB-ARBA"/>
</dbReference>
<evidence type="ECO:0000313" key="6">
    <source>
        <dbReference type="EMBL" id="MFC7189387.1"/>
    </source>
</evidence>
<dbReference type="PANTHER" id="PTHR30136:SF35">
    <property type="entry name" value="HTH-TYPE TRANSCRIPTIONAL REGULATOR RV1719"/>
    <property type="match status" value="1"/>
</dbReference>
<dbReference type="Pfam" id="PF01614">
    <property type="entry name" value="IclR_C"/>
    <property type="match status" value="1"/>
</dbReference>
<dbReference type="EMBL" id="JBHTAX010000001">
    <property type="protein sequence ID" value="MFC7189387.1"/>
    <property type="molecule type" value="Genomic_DNA"/>
</dbReference>
<dbReference type="InterPro" id="IPR036388">
    <property type="entry name" value="WH-like_DNA-bd_sf"/>
</dbReference>
<dbReference type="InterPro" id="IPR005471">
    <property type="entry name" value="Tscrpt_reg_IclR_N"/>
</dbReference>
<dbReference type="CDD" id="cd00090">
    <property type="entry name" value="HTH_ARSR"/>
    <property type="match status" value="1"/>
</dbReference>
<evidence type="ECO:0000259" key="4">
    <source>
        <dbReference type="PROSITE" id="PS51077"/>
    </source>
</evidence>
<keyword evidence="1" id="KW-0805">Transcription regulation</keyword>
<sequence length="250" mass="27805">MTDSDHQQTVNATQTSLTIVEALAEGESPIGVTELANSLDLPKSTTHKHLNTLCELGYVRKKNRKYELGISFAGLGEAARIGNTEYVMAKPHIDILTEVTDQTAGILIERKGYAIDLYRAWPSNRPTDDRTNSRYLHCSAPGKAILAELPDDRVDKIIEQTGLPPKTDRTLTTRTKLQERLTQIADRGIAFERGEQRLGHRAVAVPIKHDERVIGAVYVAGNGNRMKSKRFEEDIPGIIISTVNRFVTDM</sequence>
<evidence type="ECO:0000256" key="1">
    <source>
        <dbReference type="ARBA" id="ARBA00023015"/>
    </source>
</evidence>
<evidence type="ECO:0000256" key="2">
    <source>
        <dbReference type="ARBA" id="ARBA00023125"/>
    </source>
</evidence>
<evidence type="ECO:0000313" key="7">
    <source>
        <dbReference type="Proteomes" id="UP001596417"/>
    </source>
</evidence>
<comment type="caution">
    <text evidence="6">The sequence shown here is derived from an EMBL/GenBank/DDBJ whole genome shotgun (WGS) entry which is preliminary data.</text>
</comment>
<dbReference type="PROSITE" id="PS51078">
    <property type="entry name" value="ICLR_ED"/>
    <property type="match status" value="1"/>
</dbReference>
<dbReference type="PROSITE" id="PS51077">
    <property type="entry name" value="HTH_ICLR"/>
    <property type="match status" value="1"/>
</dbReference>
<dbReference type="InterPro" id="IPR014757">
    <property type="entry name" value="Tscrpt_reg_IclR_C"/>
</dbReference>
<evidence type="ECO:0000256" key="3">
    <source>
        <dbReference type="ARBA" id="ARBA00023163"/>
    </source>
</evidence>
<dbReference type="RefSeq" id="WP_264554982.1">
    <property type="nucleotide sequence ID" value="NZ_CP109979.1"/>
</dbReference>
<keyword evidence="2" id="KW-0238">DNA-binding</keyword>
<dbReference type="SUPFAM" id="SSF46785">
    <property type="entry name" value="Winged helix' DNA-binding domain"/>
    <property type="match status" value="1"/>
</dbReference>
<feature type="domain" description="IclR-ED" evidence="5">
    <location>
        <begin position="71"/>
        <end position="250"/>
    </location>
</feature>
<proteinExistence type="predicted"/>
<dbReference type="InterPro" id="IPR036390">
    <property type="entry name" value="WH_DNA-bd_sf"/>
</dbReference>
<accession>A0ABD5YLD9</accession>
<dbReference type="SUPFAM" id="SSF55781">
    <property type="entry name" value="GAF domain-like"/>
    <property type="match status" value="1"/>
</dbReference>
<dbReference type="Gene3D" id="1.10.10.10">
    <property type="entry name" value="Winged helix-like DNA-binding domain superfamily/Winged helix DNA-binding domain"/>
    <property type="match status" value="1"/>
</dbReference>
<dbReference type="Pfam" id="PF09339">
    <property type="entry name" value="HTH_IclR"/>
    <property type="match status" value="1"/>
</dbReference>
<dbReference type="Gene3D" id="3.30.450.40">
    <property type="match status" value="1"/>
</dbReference>
<keyword evidence="3" id="KW-0804">Transcription</keyword>
<feature type="domain" description="HTH iclR-type" evidence="4">
    <location>
        <begin position="10"/>
        <end position="70"/>
    </location>
</feature>
<dbReference type="InterPro" id="IPR029016">
    <property type="entry name" value="GAF-like_dom_sf"/>
</dbReference>
<dbReference type="SMART" id="SM00346">
    <property type="entry name" value="HTH_ICLR"/>
    <property type="match status" value="1"/>
</dbReference>
<dbReference type="InterPro" id="IPR011991">
    <property type="entry name" value="ArsR-like_HTH"/>
</dbReference>
<reference evidence="6 7" key="1">
    <citation type="journal article" date="2019" name="Int. J. Syst. Evol. Microbiol.">
        <title>The Global Catalogue of Microorganisms (GCM) 10K type strain sequencing project: providing services to taxonomists for standard genome sequencing and annotation.</title>
        <authorList>
            <consortium name="The Broad Institute Genomics Platform"/>
            <consortium name="The Broad Institute Genome Sequencing Center for Infectious Disease"/>
            <person name="Wu L."/>
            <person name="Ma J."/>
        </authorList>
    </citation>
    <scope>NUCLEOTIDE SEQUENCE [LARGE SCALE GENOMIC DNA]</scope>
    <source>
        <strain evidence="6 7">RDMS1</strain>
    </source>
</reference>
<dbReference type="GeneID" id="76198956"/>